<accession>A0ABS5B6S2</accession>
<name>A0ABS5B6S2_9GAMM</name>
<reference evidence="1 2" key="1">
    <citation type="submission" date="2021-04" db="EMBL/GenBank/DDBJ databases">
        <title>Genomic and host-range diversity within the Dickeya zeae complex, identification of D. zeae and D. oryzae members, proposal of two novel subspecies D. zeae subsp. zeae subsp. nov. and D. zeae subsp. dombae subsp. nov.</title>
        <authorList>
            <person name="Van Gijsegem F."/>
            <person name="Hugouvieux-Cotte-Pattat N."/>
        </authorList>
    </citation>
    <scope>NUCLEOTIDE SEQUENCE [LARGE SCALE GENOMIC DNA]</scope>
    <source>
        <strain evidence="1 2">FVG03</strain>
    </source>
</reference>
<dbReference type="Proteomes" id="UP000810130">
    <property type="component" value="Unassembled WGS sequence"/>
</dbReference>
<comment type="caution">
    <text evidence="1">The sequence shown here is derived from an EMBL/GenBank/DDBJ whole genome shotgun (WGS) entry which is preliminary data.</text>
</comment>
<protein>
    <recommendedName>
        <fullName evidence="3">Peptidase S24/S26A/S26B/S26C domain-containing protein</fullName>
    </recommendedName>
</protein>
<organism evidence="1 2">
    <name type="scientific">Dickeya oryzae</name>
    <dbReference type="NCBI Taxonomy" id="1240404"/>
    <lineage>
        <taxon>Bacteria</taxon>
        <taxon>Pseudomonadati</taxon>
        <taxon>Pseudomonadota</taxon>
        <taxon>Gammaproteobacteria</taxon>
        <taxon>Enterobacterales</taxon>
        <taxon>Pectobacteriaceae</taxon>
        <taxon>Dickeya</taxon>
    </lineage>
</organism>
<evidence type="ECO:0000313" key="2">
    <source>
        <dbReference type="Proteomes" id="UP000810130"/>
    </source>
</evidence>
<dbReference type="RefSeq" id="WP_210174022.1">
    <property type="nucleotide sequence ID" value="NZ_JAGJWX010000002.1"/>
</dbReference>
<keyword evidence="2" id="KW-1185">Reference proteome</keyword>
<dbReference type="EMBL" id="JAGJWX010000002">
    <property type="protein sequence ID" value="MBP2856155.1"/>
    <property type="molecule type" value="Genomic_DNA"/>
</dbReference>
<proteinExistence type="predicted"/>
<gene>
    <name evidence="1" type="ORF">J8657_00905</name>
</gene>
<sequence>MDTTKQIRAENVKYLVETKFSGNKSQFAKRIKSTAQHISKVLRALDDDADQLKSTAKKYVGDDMAKRIEEEFDLEPGSLSVALLAEKNAMQNVIVAKFGNDISSRPFIKWDDINSYISGRDVEHRLLNLPARMSERAFVCRLPDHIGTSILQLASPGDLVAIEPELKKINLITNSYIIASIGKNELSCWKVKRIGSDLLLIDEDYPDRPYDGDWELIGQIKFSIKGL</sequence>
<evidence type="ECO:0000313" key="1">
    <source>
        <dbReference type="EMBL" id="MBP2856155.1"/>
    </source>
</evidence>
<evidence type="ECO:0008006" key="3">
    <source>
        <dbReference type="Google" id="ProtNLM"/>
    </source>
</evidence>